<dbReference type="EMBL" id="DUTF01000398">
    <property type="protein sequence ID" value="HHY28739.1"/>
    <property type="molecule type" value="Genomic_DNA"/>
</dbReference>
<feature type="domain" description="Threonine synthase N-terminal" evidence="1">
    <location>
        <begin position="3"/>
        <end position="52"/>
    </location>
</feature>
<name>A0A7C7DCF7_9FIRM</name>
<sequence length="54" mass="6092">MLYESTRGNYPDQTGREAIALGMVPVGGLFVPKEFPKIHWEDIRGISYPELAQL</sequence>
<dbReference type="GO" id="GO:1901605">
    <property type="term" value="P:alpha-amino acid metabolic process"/>
    <property type="evidence" value="ECO:0007669"/>
    <property type="project" value="UniProtKB-ARBA"/>
</dbReference>
<evidence type="ECO:0000313" key="2">
    <source>
        <dbReference type="EMBL" id="HHY28739.1"/>
    </source>
</evidence>
<proteinExistence type="predicted"/>
<evidence type="ECO:0000313" key="3">
    <source>
        <dbReference type="Proteomes" id="UP000553059"/>
    </source>
</evidence>
<feature type="non-terminal residue" evidence="2">
    <location>
        <position position="54"/>
    </location>
</feature>
<comment type="caution">
    <text evidence="2">The sequence shown here is derived from an EMBL/GenBank/DDBJ whole genome shotgun (WGS) entry which is preliminary data.</text>
</comment>
<dbReference type="Pfam" id="PF14821">
    <property type="entry name" value="Thr_synth_N"/>
    <property type="match status" value="1"/>
</dbReference>
<evidence type="ECO:0000259" key="1">
    <source>
        <dbReference type="Pfam" id="PF14821"/>
    </source>
</evidence>
<dbReference type="AlphaFoldDB" id="A0A7C7DCF7"/>
<organism evidence="2 3">
    <name type="scientific">Desulfitobacterium dehalogenans</name>
    <dbReference type="NCBI Taxonomy" id="36854"/>
    <lineage>
        <taxon>Bacteria</taxon>
        <taxon>Bacillati</taxon>
        <taxon>Bacillota</taxon>
        <taxon>Clostridia</taxon>
        <taxon>Eubacteriales</taxon>
        <taxon>Desulfitobacteriaceae</taxon>
        <taxon>Desulfitobacterium</taxon>
    </lineage>
</organism>
<dbReference type="Gene3D" id="3.90.1380.10">
    <property type="entry name" value="Threonine synthase, N-terminal domain"/>
    <property type="match status" value="1"/>
</dbReference>
<dbReference type="InterPro" id="IPR037158">
    <property type="entry name" value="Thr_synth_N_sf"/>
</dbReference>
<dbReference type="InterPro" id="IPR036052">
    <property type="entry name" value="TrpB-like_PALP_sf"/>
</dbReference>
<dbReference type="SUPFAM" id="SSF53686">
    <property type="entry name" value="Tryptophan synthase beta subunit-like PLP-dependent enzymes"/>
    <property type="match status" value="1"/>
</dbReference>
<dbReference type="Proteomes" id="UP000553059">
    <property type="component" value="Unassembled WGS sequence"/>
</dbReference>
<accession>A0A7C7DCF7</accession>
<gene>
    <name evidence="2" type="ORF">GX523_18735</name>
</gene>
<protein>
    <submittedName>
        <fullName evidence="2">Threonine synthase</fullName>
    </submittedName>
</protein>
<dbReference type="InterPro" id="IPR029144">
    <property type="entry name" value="Thr_synth_N"/>
</dbReference>
<reference evidence="2 3" key="1">
    <citation type="journal article" date="2020" name="Biotechnol. Biofuels">
        <title>New insights from the biogas microbiome by comprehensive genome-resolved metagenomics of nearly 1600 species originating from multiple anaerobic digesters.</title>
        <authorList>
            <person name="Campanaro S."/>
            <person name="Treu L."/>
            <person name="Rodriguez-R L.M."/>
            <person name="Kovalovszki A."/>
            <person name="Ziels R.M."/>
            <person name="Maus I."/>
            <person name="Zhu X."/>
            <person name="Kougias P.G."/>
            <person name="Basile A."/>
            <person name="Luo G."/>
            <person name="Schluter A."/>
            <person name="Konstantinidis K.T."/>
            <person name="Angelidaki I."/>
        </authorList>
    </citation>
    <scope>NUCLEOTIDE SEQUENCE [LARGE SCALE GENOMIC DNA]</scope>
    <source>
        <strain evidence="2">AS05jafATM_4</strain>
    </source>
</reference>